<proteinExistence type="predicted"/>
<organism evidence="1 2">
    <name type="scientific">Alkalimarinus alittae</name>
    <dbReference type="NCBI Taxonomy" id="2961619"/>
    <lineage>
        <taxon>Bacteria</taxon>
        <taxon>Pseudomonadati</taxon>
        <taxon>Pseudomonadota</taxon>
        <taxon>Gammaproteobacteria</taxon>
        <taxon>Alteromonadales</taxon>
        <taxon>Alteromonadaceae</taxon>
        <taxon>Alkalimarinus</taxon>
    </lineage>
</organism>
<name>A0ABY6N1D9_9ALTE</name>
<accession>A0ABY6N1D9</accession>
<dbReference type="InterPro" id="IPR025234">
    <property type="entry name" value="YjzH-like"/>
</dbReference>
<protein>
    <submittedName>
        <fullName evidence="1">DUF4177 domain-containing protein</fullName>
    </submittedName>
</protein>
<sequence>MNWEYKTVRFDKRKFVTGAFDVALLNEKLNTYGEQGWELVSFETKQATFGQDIGALAIFKRVK</sequence>
<dbReference type="EMBL" id="CP100390">
    <property type="protein sequence ID" value="UZE95915.1"/>
    <property type="molecule type" value="Genomic_DNA"/>
</dbReference>
<dbReference type="Pfam" id="PF13783">
    <property type="entry name" value="DUF4177"/>
    <property type="match status" value="1"/>
</dbReference>
<evidence type="ECO:0000313" key="2">
    <source>
        <dbReference type="Proteomes" id="UP001163739"/>
    </source>
</evidence>
<dbReference type="RefSeq" id="WP_265047398.1">
    <property type="nucleotide sequence ID" value="NZ_CP100390.1"/>
</dbReference>
<evidence type="ECO:0000313" key="1">
    <source>
        <dbReference type="EMBL" id="UZE95915.1"/>
    </source>
</evidence>
<keyword evidence="2" id="KW-1185">Reference proteome</keyword>
<gene>
    <name evidence="1" type="ORF">NKI27_17995</name>
</gene>
<dbReference type="Proteomes" id="UP001163739">
    <property type="component" value="Chromosome"/>
</dbReference>
<reference evidence="1" key="1">
    <citation type="submission" date="2022-06" db="EMBL/GenBank/DDBJ databases">
        <title>Alkalimarinus sp. nov., isolated from gut of a Alitta virens.</title>
        <authorList>
            <person name="Yang A.I."/>
            <person name="Shin N.-R."/>
        </authorList>
    </citation>
    <scope>NUCLEOTIDE SEQUENCE</scope>
    <source>
        <strain evidence="1">A2M4</strain>
    </source>
</reference>